<name>U6GMJ7_EIMAC</name>
<evidence type="ECO:0000313" key="4">
    <source>
        <dbReference type="EMBL" id="CDI81405.1"/>
    </source>
</evidence>
<dbReference type="InterPro" id="IPR018946">
    <property type="entry name" value="PhoD-like_MPP"/>
</dbReference>
<evidence type="ECO:0000313" key="5">
    <source>
        <dbReference type="Proteomes" id="UP000018050"/>
    </source>
</evidence>
<dbReference type="SUPFAM" id="SSF56300">
    <property type="entry name" value="Metallo-dependent phosphatases"/>
    <property type="match status" value="1"/>
</dbReference>
<dbReference type="RefSeq" id="XP_013248872.1">
    <property type="nucleotide sequence ID" value="XM_013393418.1"/>
</dbReference>
<reference evidence="4" key="2">
    <citation type="submission" date="2013-10" db="EMBL/GenBank/DDBJ databases">
        <authorList>
            <person name="Aslett M."/>
        </authorList>
    </citation>
    <scope>NUCLEOTIDE SEQUENCE [LARGE SCALE GENOMIC DNA]</scope>
    <source>
        <strain evidence="4">Houghton</strain>
    </source>
</reference>
<keyword evidence="5" id="KW-1185">Reference proteome</keyword>
<dbReference type="EMBL" id="HG671626">
    <property type="protein sequence ID" value="CDI81405.1"/>
    <property type="molecule type" value="Genomic_DNA"/>
</dbReference>
<reference evidence="4" key="1">
    <citation type="submission" date="2013-10" db="EMBL/GenBank/DDBJ databases">
        <title>Genomic analysis of the causative agents of coccidiosis in chickens.</title>
        <authorList>
            <person name="Reid A.J."/>
            <person name="Blake D."/>
            <person name="Billington K."/>
            <person name="Browne H."/>
            <person name="Dunn M."/>
            <person name="Hung S."/>
            <person name="Kawahara F."/>
            <person name="Miranda-Saavedra D."/>
            <person name="Mourier T."/>
            <person name="Nagra H."/>
            <person name="Otto T.D."/>
            <person name="Rawlings N."/>
            <person name="Sanchez A."/>
            <person name="Sanders M."/>
            <person name="Subramaniam C."/>
            <person name="Tay Y."/>
            <person name="Dear P."/>
            <person name="Doerig C."/>
            <person name="Gruber A."/>
            <person name="Parkinson J."/>
            <person name="Shirley M."/>
            <person name="Wan K.L."/>
            <person name="Berriman M."/>
            <person name="Tomley F."/>
            <person name="Pain A."/>
        </authorList>
    </citation>
    <scope>NUCLEOTIDE SEQUENCE [LARGE SCALE GENOMIC DNA]</scope>
    <source>
        <strain evidence="4">Houghton</strain>
    </source>
</reference>
<protein>
    <recommendedName>
        <fullName evidence="3">PhoD-like phosphatase metallophosphatase domain-containing protein</fullName>
    </recommendedName>
</protein>
<evidence type="ECO:0000256" key="1">
    <source>
        <dbReference type="SAM" id="Coils"/>
    </source>
</evidence>
<dbReference type="InterPro" id="IPR038607">
    <property type="entry name" value="PhoD-like_sf"/>
</dbReference>
<keyword evidence="1" id="KW-0175">Coiled coil</keyword>
<accession>U6GMJ7</accession>
<proteinExistence type="predicted"/>
<dbReference type="CDD" id="cd07389">
    <property type="entry name" value="MPP_PhoD"/>
    <property type="match status" value="1"/>
</dbReference>
<sequence>MSRKIRRIARPLNARQQQDGLSLLLVVSRLFGLIYLPFLLNACVAAIEDMTEVLPPKATSGLATTANLASVAPFGDNELDTTYTFNPSPAFWRPLSSFPSSSFPPYDMGHHPHSPHRIIYASCNRQPEGKYLVKALLHTKCGVCIRIHTADHMQLPTASDSRNFLWKLSEGKKPIPPPGLIAAYRSQLANKEYTEFLREVPNIAGTWDDHDMGEDNADKMYTFKYESKEAMLNFLGVDETAAIRSLDWKGVYSSHEIYMGEDLSVKVIFLDLRFEKDSWWLMDMGDMLGEQQWAWLQHELQSSTADVNVVVSSLQAFANHRQGTERLVTETWSHFPWARERLFALLAGSGAKTPIVLSGDTHFAEFAAMHCQSLPVDWCLNEPEARSYLTASHSRTTGSLTPLQQVRRLADPDADEFNLNVENGQKEGANVGNDCDASEQCCTLPPRQSQLFWWIPRHLPFFLLALFRAAAIPNVFAPRQEWRRPRAPAYRGAFPPPPFANDNSQQNELLKEDRSSLYLFDMTSSGLGHGVPESICRAAPAMVELAAYLLTEGVPFASSLNADTTGPRLLYTERNFGELEFIENPLQLILFPSANDRPRDELGRQEYLQQLSTGNAAWRVQLLRVREKREALRRLHRKLQQKRPLHAHRQLTLSQATKLRIQLQTYKKQRESLVNELISKPAQQLAIVERIVTLTRDFEAYTQTAVGGNAIFFHRLLQLHSALLLAHACEGEGTGHSGIDLPPRSNLLFTSCSLLTSWQPNSRPSAAGSFTDATLWWLWDRMFGLTSRREAFTSALPFGDAATLRLSAAADQLTRMAATARAAGIARLAESRRLLPSEFISIRLREPELSHPLRMKGNGKDSRLLLLYVFSAASDKLLRQACLQLQSSRRQQQREEMDQLFQRGVANQPADPFAFADLGPDLQLVCSLVSIPGGKRRKRPSETRFAASDAAHFAADRVASALAESWVLVELLETKTWILSRTFDAVSGRLAKEKLLSSFASEQRQHQAGIGQWTCQGWKGPSESRMYLCHLCVLGASLLALAAIVIIIIVLLLFAFKAASLILASLGKLCRSSCGISNGHAYGSGEGRHKKPYMRRKILTLKVAAFAGVIMTTESG</sequence>
<dbReference type="OrthoDB" id="10266805at2759"/>
<dbReference type="AlphaFoldDB" id="U6GMJ7"/>
<dbReference type="VEuPathDB" id="ToxoDB:EAH_00021590"/>
<feature type="coiled-coil region" evidence="1">
    <location>
        <begin position="622"/>
        <end position="676"/>
    </location>
</feature>
<dbReference type="GeneID" id="25270229"/>
<dbReference type="Proteomes" id="UP000018050">
    <property type="component" value="Unassembled WGS sequence"/>
</dbReference>
<evidence type="ECO:0000259" key="3">
    <source>
        <dbReference type="Pfam" id="PF09423"/>
    </source>
</evidence>
<dbReference type="OMA" id="FPWARER"/>
<dbReference type="PANTHER" id="PTHR33987:SF1">
    <property type="entry name" value="CALCINEURIN-LIKE METALLO-PHOSPHOESTERASE SUPERFAMILY PROTEIN"/>
    <property type="match status" value="1"/>
</dbReference>
<keyword evidence="2" id="KW-0472">Membrane</keyword>
<dbReference type="InterPro" id="IPR029052">
    <property type="entry name" value="Metallo-depent_PP-like"/>
</dbReference>
<feature type="transmembrane region" description="Helical" evidence="2">
    <location>
        <begin position="21"/>
        <end position="40"/>
    </location>
</feature>
<dbReference type="Pfam" id="PF09423">
    <property type="entry name" value="PhoD"/>
    <property type="match status" value="1"/>
</dbReference>
<dbReference type="PANTHER" id="PTHR33987">
    <property type="entry name" value="CALCINEURIN-LIKE METALLO-PHOSPHOESTERASE SUPERFAMILY PROTEIN"/>
    <property type="match status" value="1"/>
</dbReference>
<keyword evidence="2" id="KW-1133">Transmembrane helix</keyword>
<gene>
    <name evidence="4" type="ORF">EAH_00021590</name>
</gene>
<evidence type="ECO:0000256" key="2">
    <source>
        <dbReference type="SAM" id="Phobius"/>
    </source>
</evidence>
<keyword evidence="2" id="KW-0812">Transmembrane</keyword>
<feature type="transmembrane region" description="Helical" evidence="2">
    <location>
        <begin position="1027"/>
        <end position="1056"/>
    </location>
</feature>
<dbReference type="Gene3D" id="3.60.21.70">
    <property type="entry name" value="PhoD-like phosphatase"/>
    <property type="match status" value="1"/>
</dbReference>
<organism evidence="4 5">
    <name type="scientific">Eimeria acervulina</name>
    <name type="common">Coccidian parasite</name>
    <dbReference type="NCBI Taxonomy" id="5801"/>
    <lineage>
        <taxon>Eukaryota</taxon>
        <taxon>Sar</taxon>
        <taxon>Alveolata</taxon>
        <taxon>Apicomplexa</taxon>
        <taxon>Conoidasida</taxon>
        <taxon>Coccidia</taxon>
        <taxon>Eucoccidiorida</taxon>
        <taxon>Eimeriorina</taxon>
        <taxon>Eimeriidae</taxon>
        <taxon>Eimeria</taxon>
    </lineage>
</organism>
<feature type="domain" description="PhoD-like phosphatase metallophosphatase" evidence="3">
    <location>
        <begin position="184"/>
        <end position="366"/>
    </location>
</feature>